<keyword evidence="2" id="KW-1185">Reference proteome</keyword>
<protein>
    <submittedName>
        <fullName evidence="1">Uncharacterized protein</fullName>
    </submittedName>
</protein>
<dbReference type="Proteomes" id="UP001470230">
    <property type="component" value="Unassembled WGS sequence"/>
</dbReference>
<comment type="caution">
    <text evidence="1">The sequence shown here is derived from an EMBL/GenBank/DDBJ whole genome shotgun (WGS) entry which is preliminary data.</text>
</comment>
<sequence>MFPSYKTIVSRNNALFETNPLNGLTISQSFRFSPAILSYAINLPYLKVPFITDKFGQKHPIDPVTRIFQSSIILPYPNFQMILGVGSVCSAQISYTPRPWINFSSSIQSNLSALASISMSNSFSNLTLVFNPRKKNNSSDFSYGFDTNIFISGGTESFYACAQLSHESNEIQNQLAEKRLLFDLNSLLLGHQKDDLKLQWLAIINNSNVLANVLSIQNTFKNIKEKVPYIDLGFAVQLSNSNMEQSNESIYKFISSCFSNIDATIAWKTEVNGYTIRSYIKSSGVVQSTFQMKPNSVCDMTISGKLDHKSCDYTLGMSLNFL</sequence>
<name>A0ABR2HXS8_9EUKA</name>
<gene>
    <name evidence="1" type="ORF">M9Y10_016876</name>
</gene>
<reference evidence="1 2" key="1">
    <citation type="submission" date="2024-04" db="EMBL/GenBank/DDBJ databases">
        <title>Tritrichomonas musculus Genome.</title>
        <authorList>
            <person name="Alves-Ferreira E."/>
            <person name="Grigg M."/>
            <person name="Lorenzi H."/>
            <person name="Galac M."/>
        </authorList>
    </citation>
    <scope>NUCLEOTIDE SEQUENCE [LARGE SCALE GENOMIC DNA]</scope>
    <source>
        <strain evidence="1 2">EAF2021</strain>
    </source>
</reference>
<organism evidence="1 2">
    <name type="scientific">Tritrichomonas musculus</name>
    <dbReference type="NCBI Taxonomy" id="1915356"/>
    <lineage>
        <taxon>Eukaryota</taxon>
        <taxon>Metamonada</taxon>
        <taxon>Parabasalia</taxon>
        <taxon>Tritrichomonadida</taxon>
        <taxon>Tritrichomonadidae</taxon>
        <taxon>Tritrichomonas</taxon>
    </lineage>
</organism>
<dbReference type="EMBL" id="JAPFFF010000021">
    <property type="protein sequence ID" value="KAK8854316.1"/>
    <property type="molecule type" value="Genomic_DNA"/>
</dbReference>
<evidence type="ECO:0000313" key="1">
    <source>
        <dbReference type="EMBL" id="KAK8854316.1"/>
    </source>
</evidence>
<evidence type="ECO:0000313" key="2">
    <source>
        <dbReference type="Proteomes" id="UP001470230"/>
    </source>
</evidence>
<accession>A0ABR2HXS8</accession>
<proteinExistence type="predicted"/>